<organism evidence="3 4">
    <name type="scientific">Rhypophila decipiens</name>
    <dbReference type="NCBI Taxonomy" id="261697"/>
    <lineage>
        <taxon>Eukaryota</taxon>
        <taxon>Fungi</taxon>
        <taxon>Dikarya</taxon>
        <taxon>Ascomycota</taxon>
        <taxon>Pezizomycotina</taxon>
        <taxon>Sordariomycetes</taxon>
        <taxon>Sordariomycetidae</taxon>
        <taxon>Sordariales</taxon>
        <taxon>Naviculisporaceae</taxon>
        <taxon>Rhypophila</taxon>
    </lineage>
</organism>
<keyword evidence="2" id="KW-1133">Transmembrane helix</keyword>
<keyword evidence="4" id="KW-1185">Reference proteome</keyword>
<protein>
    <submittedName>
        <fullName evidence="3">Uncharacterized protein</fullName>
    </submittedName>
</protein>
<evidence type="ECO:0000313" key="3">
    <source>
        <dbReference type="EMBL" id="KAK4210699.1"/>
    </source>
</evidence>
<accession>A0AAN7B564</accession>
<feature type="compositionally biased region" description="Pro residues" evidence="1">
    <location>
        <begin position="196"/>
        <end position="209"/>
    </location>
</feature>
<sequence>MDHTSIPKIQEAAGANNNYSTLEVAIGAPDYDKEVVDPQHYPYVAQDSQPYFQQQIPGLQDGAAWGTGAEPGPDTTASTVDDQRRILGLKRRTFFILAWAVSLLLAIGIGVGAGLGATIKSRNGGDSQAAGAATTSETDLAAITGPPTTTSHSRTPALTASPSPTSTNNNNNSPPNRPPPSRESESPKAISTTTPIAPPPTTTNPPKPPTTTTSTPSNPTTSTKPPKVGGAGGRCQNEWGSDCICLDDGICVNKWKGTPYTGYEGNWPCPDDPDNVMACVVKPCLGQEVTGQTQCLWREACSKLAEVGGAGTGAAICPGDGGFICCAHPW</sequence>
<evidence type="ECO:0000256" key="1">
    <source>
        <dbReference type="SAM" id="MobiDB-lite"/>
    </source>
</evidence>
<dbReference type="Proteomes" id="UP001301769">
    <property type="component" value="Unassembled WGS sequence"/>
</dbReference>
<name>A0AAN7B564_9PEZI</name>
<evidence type="ECO:0000256" key="2">
    <source>
        <dbReference type="SAM" id="Phobius"/>
    </source>
</evidence>
<gene>
    <name evidence="3" type="ORF">QBC37DRAFT_390293</name>
</gene>
<keyword evidence="2" id="KW-0472">Membrane</keyword>
<feature type="compositionally biased region" description="Polar residues" evidence="1">
    <location>
        <begin position="146"/>
        <end position="160"/>
    </location>
</feature>
<keyword evidence="2" id="KW-0812">Transmembrane</keyword>
<feature type="transmembrane region" description="Helical" evidence="2">
    <location>
        <begin position="94"/>
        <end position="117"/>
    </location>
</feature>
<proteinExistence type="predicted"/>
<dbReference type="EMBL" id="MU858168">
    <property type="protein sequence ID" value="KAK4210699.1"/>
    <property type="molecule type" value="Genomic_DNA"/>
</dbReference>
<dbReference type="AlphaFoldDB" id="A0AAN7B564"/>
<feature type="compositionally biased region" description="Low complexity" evidence="1">
    <location>
        <begin position="161"/>
        <end position="174"/>
    </location>
</feature>
<feature type="compositionally biased region" description="Low complexity" evidence="1">
    <location>
        <begin position="210"/>
        <end position="227"/>
    </location>
</feature>
<reference evidence="3" key="1">
    <citation type="journal article" date="2023" name="Mol. Phylogenet. Evol.">
        <title>Genome-scale phylogeny and comparative genomics of the fungal order Sordariales.</title>
        <authorList>
            <person name="Hensen N."/>
            <person name="Bonometti L."/>
            <person name="Westerberg I."/>
            <person name="Brannstrom I.O."/>
            <person name="Guillou S."/>
            <person name="Cros-Aarteil S."/>
            <person name="Calhoun S."/>
            <person name="Haridas S."/>
            <person name="Kuo A."/>
            <person name="Mondo S."/>
            <person name="Pangilinan J."/>
            <person name="Riley R."/>
            <person name="LaButti K."/>
            <person name="Andreopoulos B."/>
            <person name="Lipzen A."/>
            <person name="Chen C."/>
            <person name="Yan M."/>
            <person name="Daum C."/>
            <person name="Ng V."/>
            <person name="Clum A."/>
            <person name="Steindorff A."/>
            <person name="Ohm R.A."/>
            <person name="Martin F."/>
            <person name="Silar P."/>
            <person name="Natvig D.O."/>
            <person name="Lalanne C."/>
            <person name="Gautier V."/>
            <person name="Ament-Velasquez S.L."/>
            <person name="Kruys A."/>
            <person name="Hutchinson M.I."/>
            <person name="Powell A.J."/>
            <person name="Barry K."/>
            <person name="Miller A.N."/>
            <person name="Grigoriev I.V."/>
            <person name="Debuchy R."/>
            <person name="Gladieux P."/>
            <person name="Hiltunen Thoren M."/>
            <person name="Johannesson H."/>
        </authorList>
    </citation>
    <scope>NUCLEOTIDE SEQUENCE</scope>
    <source>
        <strain evidence="3">PSN293</strain>
    </source>
</reference>
<comment type="caution">
    <text evidence="3">The sequence shown here is derived from an EMBL/GenBank/DDBJ whole genome shotgun (WGS) entry which is preliminary data.</text>
</comment>
<evidence type="ECO:0000313" key="4">
    <source>
        <dbReference type="Proteomes" id="UP001301769"/>
    </source>
</evidence>
<feature type="region of interest" description="Disordered" evidence="1">
    <location>
        <begin position="123"/>
        <end position="232"/>
    </location>
</feature>
<reference evidence="3" key="2">
    <citation type="submission" date="2023-05" db="EMBL/GenBank/DDBJ databases">
        <authorList>
            <consortium name="Lawrence Berkeley National Laboratory"/>
            <person name="Steindorff A."/>
            <person name="Hensen N."/>
            <person name="Bonometti L."/>
            <person name="Westerberg I."/>
            <person name="Brannstrom I.O."/>
            <person name="Guillou S."/>
            <person name="Cros-Aarteil S."/>
            <person name="Calhoun S."/>
            <person name="Haridas S."/>
            <person name="Kuo A."/>
            <person name="Mondo S."/>
            <person name="Pangilinan J."/>
            <person name="Riley R."/>
            <person name="Labutti K."/>
            <person name="Andreopoulos B."/>
            <person name="Lipzen A."/>
            <person name="Chen C."/>
            <person name="Yanf M."/>
            <person name="Daum C."/>
            <person name="Ng V."/>
            <person name="Clum A."/>
            <person name="Ohm R."/>
            <person name="Martin F."/>
            <person name="Silar P."/>
            <person name="Natvig D."/>
            <person name="Lalanne C."/>
            <person name="Gautier V."/>
            <person name="Ament-Velasquez S.L."/>
            <person name="Kruys A."/>
            <person name="Hutchinson M.I."/>
            <person name="Powell A.J."/>
            <person name="Barry K."/>
            <person name="Miller A.N."/>
            <person name="Grigoriev I.V."/>
            <person name="Debuchy R."/>
            <person name="Gladieux P."/>
            <person name="Thoren M.H."/>
            <person name="Johannesson H."/>
        </authorList>
    </citation>
    <scope>NUCLEOTIDE SEQUENCE</scope>
    <source>
        <strain evidence="3">PSN293</strain>
    </source>
</reference>